<geneLocation type="plasmid" evidence="6">
    <name>unnamed</name>
</geneLocation>
<feature type="non-terminal residue" evidence="6">
    <location>
        <position position="1"/>
    </location>
</feature>
<protein>
    <recommendedName>
        <fullName evidence="5">Methyl-accepting transducer domain-containing protein</fullName>
    </recommendedName>
</protein>
<feature type="compositionally biased region" description="Low complexity" evidence="4">
    <location>
        <begin position="127"/>
        <end position="157"/>
    </location>
</feature>
<dbReference type="InterPro" id="IPR004089">
    <property type="entry name" value="MCPsignal_dom"/>
</dbReference>
<organism evidence="6 7">
    <name type="scientific">Azospirillum brasilense</name>
    <dbReference type="NCBI Taxonomy" id="192"/>
    <lineage>
        <taxon>Bacteria</taxon>
        <taxon>Pseudomonadati</taxon>
        <taxon>Pseudomonadota</taxon>
        <taxon>Alphaproteobacteria</taxon>
        <taxon>Rhodospirillales</taxon>
        <taxon>Azospirillaceae</taxon>
        <taxon>Azospirillum</taxon>
    </lineage>
</organism>
<dbReference type="PROSITE" id="PS50111">
    <property type="entry name" value="CHEMOTAXIS_TRANSDUC_2"/>
    <property type="match status" value="1"/>
</dbReference>
<evidence type="ECO:0000313" key="6">
    <source>
        <dbReference type="EMBL" id="OYD82180.1"/>
    </source>
</evidence>
<keyword evidence="3" id="KW-0807">Transducer</keyword>
<dbReference type="Proteomes" id="UP000215367">
    <property type="component" value="Unassembled WGS sequence"/>
</dbReference>
<dbReference type="GO" id="GO:0004888">
    <property type="term" value="F:transmembrane signaling receptor activity"/>
    <property type="evidence" value="ECO:0007669"/>
    <property type="project" value="TreeGrafter"/>
</dbReference>
<dbReference type="Pfam" id="PF00015">
    <property type="entry name" value="MCPsignal"/>
    <property type="match status" value="1"/>
</dbReference>
<sequence>AQRSAQASKEIKGLILDSDSQVKDGVELVKKAGDALEGIVSGVQQVAGLIAEMASASSEQAAALDEINATVSQMDEMTQKNAALVEETTAAAQAMAGQANDLKGLIGFFKLDPRAVPVAVATSAAAPRHVAPVRPAAPASRPARAAAKPASRAAAHSGTALKRNVSEDDDWKEF</sequence>
<dbReference type="GO" id="GO:0006935">
    <property type="term" value="P:chemotaxis"/>
    <property type="evidence" value="ECO:0007669"/>
    <property type="project" value="TreeGrafter"/>
</dbReference>
<dbReference type="GO" id="GO:0005886">
    <property type="term" value="C:plasma membrane"/>
    <property type="evidence" value="ECO:0007669"/>
    <property type="project" value="TreeGrafter"/>
</dbReference>
<dbReference type="RefSeq" id="WP_247895281.1">
    <property type="nucleotide sequence ID" value="NZ_NOWT01000024.1"/>
</dbReference>
<evidence type="ECO:0000256" key="1">
    <source>
        <dbReference type="ARBA" id="ARBA00022481"/>
    </source>
</evidence>
<evidence type="ECO:0000313" key="7">
    <source>
        <dbReference type="Proteomes" id="UP000215367"/>
    </source>
</evidence>
<feature type="region of interest" description="Disordered" evidence="4">
    <location>
        <begin position="127"/>
        <end position="174"/>
    </location>
</feature>
<evidence type="ECO:0000256" key="4">
    <source>
        <dbReference type="SAM" id="MobiDB-lite"/>
    </source>
</evidence>
<dbReference type="EMBL" id="NOWT01000024">
    <property type="protein sequence ID" value="OYD82180.1"/>
    <property type="molecule type" value="Genomic_DNA"/>
</dbReference>
<dbReference type="PANTHER" id="PTHR43531">
    <property type="entry name" value="PROTEIN ICFG"/>
    <property type="match status" value="1"/>
</dbReference>
<evidence type="ECO:0000259" key="5">
    <source>
        <dbReference type="PROSITE" id="PS50111"/>
    </source>
</evidence>
<name>A0A235H8G8_AZOBR</name>
<evidence type="ECO:0000256" key="2">
    <source>
        <dbReference type="ARBA" id="ARBA00029447"/>
    </source>
</evidence>
<comment type="similarity">
    <text evidence="2">Belongs to the methyl-accepting chemotaxis (MCP) protein family.</text>
</comment>
<dbReference type="SUPFAM" id="SSF58104">
    <property type="entry name" value="Methyl-accepting chemotaxis protein (MCP) signaling domain"/>
    <property type="match status" value="1"/>
</dbReference>
<keyword evidence="6" id="KW-0614">Plasmid</keyword>
<dbReference type="GO" id="GO:0007165">
    <property type="term" value="P:signal transduction"/>
    <property type="evidence" value="ECO:0007669"/>
    <property type="project" value="UniProtKB-KW"/>
</dbReference>
<feature type="domain" description="Methyl-accepting transducer" evidence="5">
    <location>
        <begin position="1"/>
        <end position="96"/>
    </location>
</feature>
<dbReference type="AlphaFoldDB" id="A0A235H8G8"/>
<proteinExistence type="inferred from homology"/>
<dbReference type="Gene3D" id="1.10.287.950">
    <property type="entry name" value="Methyl-accepting chemotaxis protein"/>
    <property type="match status" value="1"/>
</dbReference>
<evidence type="ECO:0000256" key="3">
    <source>
        <dbReference type="PROSITE-ProRule" id="PRU00284"/>
    </source>
</evidence>
<dbReference type="InterPro" id="IPR051310">
    <property type="entry name" value="MCP_chemotaxis"/>
</dbReference>
<reference evidence="6 7" key="1">
    <citation type="submission" date="2017-07" db="EMBL/GenBank/DDBJ databases">
        <title>Whole genome sequence of Azospirillum brasilense 2A1, a potential biofertilizer strain.</title>
        <authorList>
            <person name="Fontana C.A."/>
            <person name="Toffoli L.M."/>
            <person name="Salazar S.M."/>
            <person name="Puglisi E."/>
            <person name="Pedraza R."/>
            <person name="Bassi D."/>
            <person name="Cocconcelli P.S."/>
        </authorList>
    </citation>
    <scope>NUCLEOTIDE SEQUENCE [LARGE SCALE GENOMIC DNA]</scope>
    <source>
        <strain evidence="6 7">2A1</strain>
        <plasmid evidence="6">unnamed</plasmid>
    </source>
</reference>
<gene>
    <name evidence="6" type="ORF">CHT98_21640</name>
</gene>
<accession>A0A235H8G8</accession>
<keyword evidence="1" id="KW-0488">Methylation</keyword>
<comment type="caution">
    <text evidence="6">The sequence shown here is derived from an EMBL/GenBank/DDBJ whole genome shotgun (WGS) entry which is preliminary data.</text>
</comment>
<dbReference type="PANTHER" id="PTHR43531:SF14">
    <property type="entry name" value="METHYL-ACCEPTING CHEMOTAXIS PROTEIN I-RELATED"/>
    <property type="match status" value="1"/>
</dbReference>